<dbReference type="Proteomes" id="UP001552299">
    <property type="component" value="Unassembled WGS sequence"/>
</dbReference>
<dbReference type="Pfam" id="PF01764">
    <property type="entry name" value="Lipase_3"/>
    <property type="match status" value="1"/>
</dbReference>
<dbReference type="CDD" id="cd00519">
    <property type="entry name" value="Lipase_3"/>
    <property type="match status" value="1"/>
</dbReference>
<dbReference type="SUPFAM" id="SSF53474">
    <property type="entry name" value="alpha/beta-Hydrolases"/>
    <property type="match status" value="1"/>
</dbReference>
<dbReference type="EMBL" id="JANQDX010000010">
    <property type="protein sequence ID" value="KAL0918020.1"/>
    <property type="molecule type" value="Genomic_DNA"/>
</dbReference>
<protein>
    <recommendedName>
        <fullName evidence="10">Fungal lipase-type domain-containing protein</fullName>
    </recommendedName>
</protein>
<keyword evidence="3" id="KW-0150">Chloroplast</keyword>
<evidence type="ECO:0000313" key="11">
    <source>
        <dbReference type="EMBL" id="KAL0918020.1"/>
    </source>
</evidence>
<dbReference type="InterPro" id="IPR002921">
    <property type="entry name" value="Fungal_lipase-type"/>
</dbReference>
<dbReference type="GO" id="GO:0016042">
    <property type="term" value="P:lipid catabolic process"/>
    <property type="evidence" value="ECO:0007669"/>
    <property type="project" value="UniProtKB-KW"/>
</dbReference>
<name>A0ABD0UZR1_DENTH</name>
<evidence type="ECO:0000256" key="2">
    <source>
        <dbReference type="ARBA" id="ARBA00010701"/>
    </source>
</evidence>
<dbReference type="GO" id="GO:0004620">
    <property type="term" value="F:phospholipase activity"/>
    <property type="evidence" value="ECO:0007669"/>
    <property type="project" value="UniProtKB-ARBA"/>
</dbReference>
<keyword evidence="12" id="KW-1185">Reference proteome</keyword>
<dbReference type="AlphaFoldDB" id="A0ABD0UZR1"/>
<dbReference type="Gene3D" id="3.40.50.1820">
    <property type="entry name" value="alpha/beta hydrolase"/>
    <property type="match status" value="1"/>
</dbReference>
<sequence>MPSTIAMPANPVLLSSTAAPRQPRSPIPSSLPAIWREIQGADDWRNLLHPLHPILRHELIRYAQFVISSYKSFDQDPSSPHYLNSKYPMPTILSQSGLSNAPYQVTKYLYATPATSTRSHWIGYIAVSDDHSLSTLGRRDILVSFRGTVTNTEWLTNFMSSLATARLDPFNPRPDVKVESGFLTLYTSACCRAALLTEISRIVNLYKNDDELSITLAGHSMGSSLAVLFGYDLAELGLNRVGSGAGINRVIPVTVYSYGGPRVGNLGFKARCDELGVKVLRVVNVKDPVTKMPGLFLNENLRLPWSSGGSGGGSGGGSCYAHVGVELALDFFEMENYPACVHDLEAYVGRLEGSDHEMEKDGRGDNHGDLLRKERGFFNLIFEKFVAWAPWLQDGVMNSTTSFLTLLMMAENHVLSHPPGDGRVPLHVLSHPPGDGREPLHILSRPPSDGRELLHILSHPPGDGREPLHVLSYPPGDGREPRADD</sequence>
<dbReference type="PANTHER" id="PTHR31403:SF4">
    <property type="entry name" value="PHOSPHOLIPASE A1-IALPHA2, CHLOROPLASTIC"/>
    <property type="match status" value="1"/>
</dbReference>
<comment type="subcellular location">
    <subcellularLocation>
        <location evidence="1">Plastid</location>
        <location evidence="1">Chloroplast</location>
    </subcellularLocation>
</comment>
<evidence type="ECO:0000256" key="9">
    <source>
        <dbReference type="SAM" id="MobiDB-lite"/>
    </source>
</evidence>
<reference evidence="11 12" key="1">
    <citation type="journal article" date="2024" name="Plant Biotechnol. J.">
        <title>Dendrobium thyrsiflorum genome and its molecular insights into genes involved in important horticultural traits.</title>
        <authorList>
            <person name="Chen B."/>
            <person name="Wang J.Y."/>
            <person name="Zheng P.J."/>
            <person name="Li K.L."/>
            <person name="Liang Y.M."/>
            <person name="Chen X.F."/>
            <person name="Zhang C."/>
            <person name="Zhao X."/>
            <person name="He X."/>
            <person name="Zhang G.Q."/>
            <person name="Liu Z.J."/>
            <person name="Xu Q."/>
        </authorList>
    </citation>
    <scope>NUCLEOTIDE SEQUENCE [LARGE SCALE GENOMIC DNA]</scope>
    <source>
        <strain evidence="11">GZMU011</strain>
    </source>
</reference>
<dbReference type="GO" id="GO:0009507">
    <property type="term" value="C:chloroplast"/>
    <property type="evidence" value="ECO:0007669"/>
    <property type="project" value="UniProtKB-SubCell"/>
</dbReference>
<evidence type="ECO:0000256" key="6">
    <source>
        <dbReference type="ARBA" id="ARBA00022946"/>
    </source>
</evidence>
<accession>A0ABD0UZR1</accession>
<keyword evidence="6" id="KW-0809">Transit peptide</keyword>
<evidence type="ECO:0000256" key="5">
    <source>
        <dbReference type="ARBA" id="ARBA00022801"/>
    </source>
</evidence>
<proteinExistence type="inferred from homology"/>
<evidence type="ECO:0000256" key="7">
    <source>
        <dbReference type="ARBA" id="ARBA00022963"/>
    </source>
</evidence>
<evidence type="ECO:0000313" key="12">
    <source>
        <dbReference type="Proteomes" id="UP001552299"/>
    </source>
</evidence>
<comment type="similarity">
    <text evidence="2">Belongs to the AB hydrolase superfamily. Lipase family.</text>
</comment>
<dbReference type="InterPro" id="IPR029058">
    <property type="entry name" value="AB_hydrolase_fold"/>
</dbReference>
<evidence type="ECO:0000256" key="4">
    <source>
        <dbReference type="ARBA" id="ARBA00022640"/>
    </source>
</evidence>
<comment type="caution">
    <text evidence="11">The sequence shown here is derived from an EMBL/GenBank/DDBJ whole genome shotgun (WGS) entry which is preliminary data.</text>
</comment>
<organism evidence="11 12">
    <name type="scientific">Dendrobium thyrsiflorum</name>
    <name type="common">Pinecone-like raceme dendrobium</name>
    <name type="synonym">Orchid</name>
    <dbReference type="NCBI Taxonomy" id="117978"/>
    <lineage>
        <taxon>Eukaryota</taxon>
        <taxon>Viridiplantae</taxon>
        <taxon>Streptophyta</taxon>
        <taxon>Embryophyta</taxon>
        <taxon>Tracheophyta</taxon>
        <taxon>Spermatophyta</taxon>
        <taxon>Magnoliopsida</taxon>
        <taxon>Liliopsida</taxon>
        <taxon>Asparagales</taxon>
        <taxon>Orchidaceae</taxon>
        <taxon>Epidendroideae</taxon>
        <taxon>Malaxideae</taxon>
        <taxon>Dendrobiinae</taxon>
        <taxon>Dendrobium</taxon>
    </lineage>
</organism>
<evidence type="ECO:0000259" key="10">
    <source>
        <dbReference type="Pfam" id="PF01764"/>
    </source>
</evidence>
<keyword evidence="5" id="KW-0378">Hydrolase</keyword>
<keyword evidence="8" id="KW-0443">Lipid metabolism</keyword>
<evidence type="ECO:0000256" key="3">
    <source>
        <dbReference type="ARBA" id="ARBA00022528"/>
    </source>
</evidence>
<keyword evidence="7" id="KW-0442">Lipid degradation</keyword>
<evidence type="ECO:0000256" key="8">
    <source>
        <dbReference type="ARBA" id="ARBA00023098"/>
    </source>
</evidence>
<evidence type="ECO:0000256" key="1">
    <source>
        <dbReference type="ARBA" id="ARBA00004229"/>
    </source>
</evidence>
<feature type="region of interest" description="Disordered" evidence="9">
    <location>
        <begin position="451"/>
        <end position="485"/>
    </location>
</feature>
<feature type="domain" description="Fungal lipase-type" evidence="10">
    <location>
        <begin position="143"/>
        <end position="295"/>
    </location>
</feature>
<dbReference type="PANTHER" id="PTHR31403">
    <property type="entry name" value="PHOSPHOLIPASE A1-IBETA2, CHLOROPLASTIC"/>
    <property type="match status" value="1"/>
</dbReference>
<gene>
    <name evidence="11" type="ORF">M5K25_013139</name>
</gene>
<keyword evidence="4" id="KW-0934">Plastid</keyword>